<dbReference type="RefSeq" id="WP_011389380.1">
    <property type="nucleotide sequence ID" value="NC_007643.1"/>
</dbReference>
<evidence type="ECO:0000259" key="6">
    <source>
        <dbReference type="Pfam" id="PF03819"/>
    </source>
</evidence>
<sequence>MTSPSPPPPSPIDRLLALMARLRDPLRGCPWDRAQTFASLAPHTLEEAYEVVDAIERGARSDLRDELGDLLLQVVFHARLAEEEGAFDFDAVATAIADKLEHRHPHIFGESSLSPPTDAAAQTTAWEEGKARDRQAQAAAEGRVASVLDGVTATLPALARAHKLGNRVARVGFDWPDIGAVVEKLHEELGELQEELAGRDQERIIEEMGDLLFVVVQLARSLDVDSETALRRANAKFDRRFRHVESRLAESGRGPADSTLEEMEELWRDAKRRERGEPT</sequence>
<accession>Q2RTQ5</accession>
<dbReference type="InterPro" id="IPR004518">
    <property type="entry name" value="MazG-like_dom"/>
</dbReference>
<dbReference type="GO" id="GO:0006203">
    <property type="term" value="P:dGTP catabolic process"/>
    <property type="evidence" value="ECO:0007669"/>
    <property type="project" value="TreeGrafter"/>
</dbReference>
<dbReference type="EC" id="3.6.1.8" evidence="3"/>
<gene>
    <name evidence="7" type="ordered locus">Rru_A1690</name>
</gene>
<dbReference type="FunFam" id="1.10.287.1080:FF:000001">
    <property type="entry name" value="Nucleoside triphosphate pyrophosphohydrolase"/>
    <property type="match status" value="1"/>
</dbReference>
<protein>
    <recommendedName>
        <fullName evidence="4">Nucleoside triphosphate pyrophosphohydrolase</fullName>
        <ecNumber evidence="3">3.6.1.8</ecNumber>
    </recommendedName>
</protein>
<dbReference type="GO" id="GO:0047693">
    <property type="term" value="F:ATP diphosphatase activity"/>
    <property type="evidence" value="ECO:0007669"/>
    <property type="project" value="UniProtKB-EC"/>
</dbReference>
<feature type="region of interest" description="Disordered" evidence="5">
    <location>
        <begin position="248"/>
        <end position="279"/>
    </location>
</feature>
<feature type="domain" description="NTP pyrophosphohydrolase MazG-like" evidence="6">
    <location>
        <begin position="35"/>
        <end position="108"/>
    </location>
</feature>
<dbReference type="STRING" id="269796.Rru_A1690"/>
<dbReference type="GO" id="GO:0046076">
    <property type="term" value="P:dTTP catabolic process"/>
    <property type="evidence" value="ECO:0007669"/>
    <property type="project" value="TreeGrafter"/>
</dbReference>
<evidence type="ECO:0000256" key="1">
    <source>
        <dbReference type="ARBA" id="ARBA00052141"/>
    </source>
</evidence>
<dbReference type="FunFam" id="1.10.287.1080:FF:000003">
    <property type="entry name" value="Nucleoside triphosphate pyrophosphohydrolase"/>
    <property type="match status" value="1"/>
</dbReference>
<dbReference type="HOGENOM" id="CLU_038356_0_1_5"/>
<evidence type="ECO:0000256" key="2">
    <source>
        <dbReference type="ARBA" id="ARBA00061115"/>
    </source>
</evidence>
<reference evidence="7 8" key="1">
    <citation type="journal article" date="2011" name="Stand. Genomic Sci.">
        <title>Complete genome sequence of Rhodospirillum rubrum type strain (S1).</title>
        <authorList>
            <person name="Munk A.C."/>
            <person name="Copeland A."/>
            <person name="Lucas S."/>
            <person name="Lapidus A."/>
            <person name="Del Rio T.G."/>
            <person name="Barry K."/>
            <person name="Detter J.C."/>
            <person name="Hammon N."/>
            <person name="Israni S."/>
            <person name="Pitluck S."/>
            <person name="Brettin T."/>
            <person name="Bruce D."/>
            <person name="Han C."/>
            <person name="Tapia R."/>
            <person name="Gilna P."/>
            <person name="Schmutz J."/>
            <person name="Larimer F."/>
            <person name="Land M."/>
            <person name="Kyrpides N.C."/>
            <person name="Mavromatis K."/>
            <person name="Richardson P."/>
            <person name="Rohde M."/>
            <person name="Goker M."/>
            <person name="Klenk H.P."/>
            <person name="Zhang Y."/>
            <person name="Roberts G.P."/>
            <person name="Reslewic S."/>
            <person name="Schwartz D.C."/>
        </authorList>
    </citation>
    <scope>NUCLEOTIDE SEQUENCE [LARGE SCALE GENOMIC DNA]</scope>
    <source>
        <strain evidence="8">ATCC 11170 / ATH 1.1.1 / DSM 467 / LMG 4362 / NCIMB 8255 / S1</strain>
    </source>
</reference>
<dbReference type="KEGG" id="rru:Rru_A1690"/>
<dbReference type="NCBIfam" id="NF007113">
    <property type="entry name" value="PRK09562.1"/>
    <property type="match status" value="1"/>
</dbReference>
<dbReference type="PhylomeDB" id="Q2RTQ5"/>
<evidence type="ECO:0000256" key="3">
    <source>
        <dbReference type="ARBA" id="ARBA00066372"/>
    </source>
</evidence>
<dbReference type="NCBIfam" id="TIGR00444">
    <property type="entry name" value="mazG"/>
    <property type="match status" value="1"/>
</dbReference>
<proteinExistence type="inferred from homology"/>
<comment type="catalytic activity">
    <reaction evidence="1">
        <text>ATP + H2O = AMP + diphosphate + H(+)</text>
        <dbReference type="Rhea" id="RHEA:14245"/>
        <dbReference type="ChEBI" id="CHEBI:15377"/>
        <dbReference type="ChEBI" id="CHEBI:15378"/>
        <dbReference type="ChEBI" id="CHEBI:30616"/>
        <dbReference type="ChEBI" id="CHEBI:33019"/>
        <dbReference type="ChEBI" id="CHEBI:456215"/>
        <dbReference type="EC" id="3.6.1.8"/>
    </reaction>
</comment>
<evidence type="ECO:0000256" key="4">
    <source>
        <dbReference type="ARBA" id="ARBA00074799"/>
    </source>
</evidence>
<dbReference type="AlphaFoldDB" id="Q2RTQ5"/>
<evidence type="ECO:0000256" key="5">
    <source>
        <dbReference type="SAM" id="MobiDB-lite"/>
    </source>
</evidence>
<dbReference type="eggNOG" id="COG3956">
    <property type="taxonomic scope" value="Bacteria"/>
</dbReference>
<dbReference type="InterPro" id="IPR011551">
    <property type="entry name" value="NTP_PyrPHydrolase_MazG"/>
</dbReference>
<organism evidence="7 8">
    <name type="scientific">Rhodospirillum rubrum (strain ATCC 11170 / ATH 1.1.1 / DSM 467 / LMG 4362 / NCIMB 8255 / S1)</name>
    <dbReference type="NCBI Taxonomy" id="269796"/>
    <lineage>
        <taxon>Bacteria</taxon>
        <taxon>Pseudomonadati</taxon>
        <taxon>Pseudomonadota</taxon>
        <taxon>Alphaproteobacteria</taxon>
        <taxon>Rhodospirillales</taxon>
        <taxon>Rhodospirillaceae</taxon>
        <taxon>Rhodospirillum</taxon>
    </lineage>
</organism>
<dbReference type="GO" id="GO:0046052">
    <property type="term" value="P:UTP catabolic process"/>
    <property type="evidence" value="ECO:0007669"/>
    <property type="project" value="TreeGrafter"/>
</dbReference>
<keyword evidence="8" id="KW-1185">Reference proteome</keyword>
<dbReference type="InterPro" id="IPR048011">
    <property type="entry name" value="NTP-PPase_MazG-like_C"/>
</dbReference>
<name>Q2RTQ5_RHORT</name>
<evidence type="ECO:0000313" key="8">
    <source>
        <dbReference type="Proteomes" id="UP000001929"/>
    </source>
</evidence>
<evidence type="ECO:0000313" key="7">
    <source>
        <dbReference type="EMBL" id="ABC22490.1"/>
    </source>
</evidence>
<dbReference type="CDD" id="cd11528">
    <property type="entry name" value="NTP-PPase_MazG_Nterm"/>
    <property type="match status" value="1"/>
</dbReference>
<feature type="compositionally biased region" description="Basic and acidic residues" evidence="5">
    <location>
        <begin position="265"/>
        <end position="279"/>
    </location>
</feature>
<dbReference type="GO" id="GO:0046047">
    <property type="term" value="P:TTP catabolic process"/>
    <property type="evidence" value="ECO:0007669"/>
    <property type="project" value="TreeGrafter"/>
</dbReference>
<dbReference type="CDD" id="cd11529">
    <property type="entry name" value="NTP-PPase_MazG_Cterm"/>
    <property type="match status" value="1"/>
</dbReference>
<dbReference type="Pfam" id="PF03819">
    <property type="entry name" value="MazG"/>
    <property type="match status" value="2"/>
</dbReference>
<dbReference type="GO" id="GO:0006950">
    <property type="term" value="P:response to stress"/>
    <property type="evidence" value="ECO:0007669"/>
    <property type="project" value="UniProtKB-ARBA"/>
</dbReference>
<dbReference type="Proteomes" id="UP000001929">
    <property type="component" value="Chromosome"/>
</dbReference>
<comment type="similarity">
    <text evidence="2">Belongs to the nucleoside triphosphate pyrophosphohydrolase family.</text>
</comment>
<dbReference type="Gene3D" id="1.10.287.1080">
    <property type="entry name" value="MazG-like"/>
    <property type="match status" value="2"/>
</dbReference>
<feature type="domain" description="NTP pyrophosphohydrolase MazG-like" evidence="6">
    <location>
        <begin position="182"/>
        <end position="244"/>
    </location>
</feature>
<dbReference type="EnsemblBacteria" id="ABC22490">
    <property type="protein sequence ID" value="ABC22490"/>
    <property type="gene ID" value="Rru_A1690"/>
</dbReference>
<dbReference type="PATRIC" id="fig|269796.9.peg.1768"/>
<dbReference type="GO" id="GO:0046081">
    <property type="term" value="P:dUTP catabolic process"/>
    <property type="evidence" value="ECO:0007669"/>
    <property type="project" value="TreeGrafter"/>
</dbReference>
<dbReference type="InterPro" id="IPR048015">
    <property type="entry name" value="NTP-PPase_MazG-like_N"/>
</dbReference>
<dbReference type="SUPFAM" id="SSF101386">
    <property type="entry name" value="all-alpha NTP pyrophosphatases"/>
    <property type="match status" value="2"/>
</dbReference>
<dbReference type="PANTHER" id="PTHR30522:SF0">
    <property type="entry name" value="NUCLEOSIDE TRIPHOSPHATE PYROPHOSPHOHYDROLASE"/>
    <property type="match status" value="1"/>
</dbReference>
<dbReference type="PANTHER" id="PTHR30522">
    <property type="entry name" value="NUCLEOSIDE TRIPHOSPHATE PYROPHOSPHOHYDROLASE"/>
    <property type="match status" value="1"/>
</dbReference>
<dbReference type="GO" id="GO:0046061">
    <property type="term" value="P:dATP catabolic process"/>
    <property type="evidence" value="ECO:0007669"/>
    <property type="project" value="TreeGrafter"/>
</dbReference>
<dbReference type="EMBL" id="CP000230">
    <property type="protein sequence ID" value="ABC22490.1"/>
    <property type="molecule type" value="Genomic_DNA"/>
</dbReference>